<dbReference type="VEuPathDB" id="FungiDB:SeMB42_g07630"/>
<evidence type="ECO:0000313" key="2">
    <source>
        <dbReference type="Proteomes" id="UP000320475"/>
    </source>
</evidence>
<evidence type="ECO:0000313" key="1">
    <source>
        <dbReference type="EMBL" id="TPX37343.1"/>
    </source>
</evidence>
<dbReference type="Proteomes" id="UP000320475">
    <property type="component" value="Unassembled WGS sequence"/>
</dbReference>
<gene>
    <name evidence="1" type="ORF">SeLEV6574_g07917</name>
</gene>
<proteinExistence type="predicted"/>
<comment type="caution">
    <text evidence="1">The sequence shown here is derived from an EMBL/GenBank/DDBJ whole genome shotgun (WGS) entry which is preliminary data.</text>
</comment>
<name>A0A507CI77_9FUNG</name>
<organism evidence="1 2">
    <name type="scientific">Synchytrium endobioticum</name>
    <dbReference type="NCBI Taxonomy" id="286115"/>
    <lineage>
        <taxon>Eukaryota</taxon>
        <taxon>Fungi</taxon>
        <taxon>Fungi incertae sedis</taxon>
        <taxon>Chytridiomycota</taxon>
        <taxon>Chytridiomycota incertae sedis</taxon>
        <taxon>Chytridiomycetes</taxon>
        <taxon>Synchytriales</taxon>
        <taxon>Synchytriaceae</taxon>
        <taxon>Synchytrium</taxon>
    </lineage>
</organism>
<dbReference type="AlphaFoldDB" id="A0A507CI77"/>
<protein>
    <submittedName>
        <fullName evidence="1">Uncharacterized protein</fullName>
    </submittedName>
</protein>
<reference evidence="1 2" key="1">
    <citation type="journal article" date="2019" name="Sci. Rep.">
        <title>Comparative genomics of chytrid fungi reveal insights into the obligate biotrophic and pathogenic lifestyle of Synchytrium endobioticum.</title>
        <authorList>
            <person name="van de Vossenberg B.T.L.H."/>
            <person name="Warris S."/>
            <person name="Nguyen H.D.T."/>
            <person name="van Gent-Pelzer M.P.E."/>
            <person name="Joly D.L."/>
            <person name="van de Geest H.C."/>
            <person name="Bonants P.J.M."/>
            <person name="Smith D.S."/>
            <person name="Levesque C.A."/>
            <person name="van der Lee T.A.J."/>
        </authorList>
    </citation>
    <scope>NUCLEOTIDE SEQUENCE [LARGE SCALE GENOMIC DNA]</scope>
    <source>
        <strain evidence="1 2">LEV6574</strain>
    </source>
</reference>
<dbReference type="EMBL" id="QEAM01000652">
    <property type="protein sequence ID" value="TPX37343.1"/>
    <property type="molecule type" value="Genomic_DNA"/>
</dbReference>
<accession>A0A507CI77</accession>
<sequence>MVAYAVCSSSAASSSHHLFNPASAISMLSQHISKQSPALSARYVREPILHAHHSASIPSPLPPSLVDVEYAQFLRSTGCNTTAWNTMGSSATRRHHDNLEFKIALIPQSLNHYPPSSSVWVTRFTSEDSSRPSVAPSTGITEDMEASYWDTRPDAKRPEWNWDAIFGGYLEEHAGVDLDAARARLRMILTHMAPHQ</sequence>